<dbReference type="GO" id="GO:0016114">
    <property type="term" value="P:terpenoid biosynthetic process"/>
    <property type="evidence" value="ECO:0007669"/>
    <property type="project" value="InterPro"/>
</dbReference>
<evidence type="ECO:0000313" key="3">
    <source>
        <dbReference type="EMBL" id="KCW70101.1"/>
    </source>
</evidence>
<dbReference type="InParanoid" id="A0A059BVY1"/>
<sequence>GHVDSAVQCYMKQYGVTEQEAENNLRKQVNDSWKDINEECLHPTAVAMPLLVGILNLSRVMDVLYKDGGDHYTSPHIALKDYIHSVLIDPVQ</sequence>
<feature type="domain" description="Terpene synthase metal-binding" evidence="2">
    <location>
        <begin position="1"/>
        <end position="35"/>
    </location>
</feature>
<feature type="non-terminal residue" evidence="3">
    <location>
        <position position="1"/>
    </location>
</feature>
<proteinExistence type="predicted"/>
<dbReference type="InterPro" id="IPR050148">
    <property type="entry name" value="Terpene_synthase-like"/>
</dbReference>
<dbReference type="AlphaFoldDB" id="A0A059BVY1"/>
<dbReference type="SUPFAM" id="SSF48576">
    <property type="entry name" value="Terpenoid synthases"/>
    <property type="match status" value="1"/>
</dbReference>
<accession>A0A059BVY1</accession>
<dbReference type="Pfam" id="PF03936">
    <property type="entry name" value="Terpene_synth_C"/>
    <property type="match status" value="1"/>
</dbReference>
<dbReference type="PANTHER" id="PTHR31225:SF241">
    <property type="entry name" value="TERPENE SYNTHASE FAMILY, METAL-BINDING DOMAIN PROTEIN"/>
    <property type="match status" value="1"/>
</dbReference>
<dbReference type="EMBL" id="KK198758">
    <property type="protein sequence ID" value="KCW70101.1"/>
    <property type="molecule type" value="Genomic_DNA"/>
</dbReference>
<evidence type="ECO:0000259" key="2">
    <source>
        <dbReference type="Pfam" id="PF03936"/>
    </source>
</evidence>
<dbReference type="InterPro" id="IPR005630">
    <property type="entry name" value="Terpene_synthase_metal-bd"/>
</dbReference>
<organism evidence="3">
    <name type="scientific">Eucalyptus grandis</name>
    <name type="common">Flooded gum</name>
    <dbReference type="NCBI Taxonomy" id="71139"/>
    <lineage>
        <taxon>Eukaryota</taxon>
        <taxon>Viridiplantae</taxon>
        <taxon>Streptophyta</taxon>
        <taxon>Embryophyta</taxon>
        <taxon>Tracheophyta</taxon>
        <taxon>Spermatophyta</taxon>
        <taxon>Magnoliopsida</taxon>
        <taxon>eudicotyledons</taxon>
        <taxon>Gunneridae</taxon>
        <taxon>Pentapetalae</taxon>
        <taxon>rosids</taxon>
        <taxon>malvids</taxon>
        <taxon>Myrtales</taxon>
        <taxon>Myrtaceae</taxon>
        <taxon>Myrtoideae</taxon>
        <taxon>Eucalypteae</taxon>
        <taxon>Eucalyptus</taxon>
    </lineage>
</organism>
<dbReference type="OMA" id="KKRYFEW"/>
<dbReference type="Gramene" id="KCW70101">
    <property type="protein sequence ID" value="KCW70101"/>
    <property type="gene ID" value="EUGRSUZ_F03409"/>
</dbReference>
<name>A0A059BVY1_EUCGR</name>
<dbReference type="PANTHER" id="PTHR31225">
    <property type="entry name" value="OS04G0344100 PROTEIN-RELATED"/>
    <property type="match status" value="1"/>
</dbReference>
<evidence type="ECO:0000256" key="1">
    <source>
        <dbReference type="ARBA" id="ARBA00022723"/>
    </source>
</evidence>
<dbReference type="GO" id="GO:0000287">
    <property type="term" value="F:magnesium ion binding"/>
    <property type="evidence" value="ECO:0007669"/>
    <property type="project" value="InterPro"/>
</dbReference>
<keyword evidence="1" id="KW-0479">Metal-binding</keyword>
<protein>
    <recommendedName>
        <fullName evidence="2">Terpene synthase metal-binding domain-containing protein</fullName>
    </recommendedName>
</protein>
<dbReference type="Gene3D" id="1.10.600.10">
    <property type="entry name" value="Farnesyl Diphosphate Synthase"/>
    <property type="match status" value="1"/>
</dbReference>
<gene>
    <name evidence="3" type="ORF">EUGRSUZ_F03409</name>
</gene>
<reference evidence="3" key="1">
    <citation type="submission" date="2013-07" db="EMBL/GenBank/DDBJ databases">
        <title>The genome of Eucalyptus grandis.</title>
        <authorList>
            <person name="Schmutz J."/>
            <person name="Hayes R."/>
            <person name="Myburg A."/>
            <person name="Tuskan G."/>
            <person name="Grattapaglia D."/>
            <person name="Rokhsar D.S."/>
        </authorList>
    </citation>
    <scope>NUCLEOTIDE SEQUENCE</scope>
    <source>
        <tissue evidence="3">Leaf extractions</tissue>
    </source>
</reference>
<dbReference type="GO" id="GO:0010333">
    <property type="term" value="F:terpene synthase activity"/>
    <property type="evidence" value="ECO:0007669"/>
    <property type="project" value="InterPro"/>
</dbReference>
<dbReference type="InterPro" id="IPR008949">
    <property type="entry name" value="Isoprenoid_synthase_dom_sf"/>
</dbReference>
<dbReference type="STRING" id="71139.A0A059BVY1"/>